<evidence type="ECO:0000256" key="4">
    <source>
        <dbReference type="ARBA" id="ARBA00022617"/>
    </source>
</evidence>
<feature type="compositionally biased region" description="Low complexity" evidence="11">
    <location>
        <begin position="403"/>
        <end position="416"/>
    </location>
</feature>
<feature type="region of interest" description="Disordered" evidence="11">
    <location>
        <begin position="261"/>
        <end position="325"/>
    </location>
</feature>
<feature type="compositionally biased region" description="Pro residues" evidence="11">
    <location>
        <begin position="576"/>
        <end position="589"/>
    </location>
</feature>
<feature type="compositionally biased region" description="Basic and acidic residues" evidence="11">
    <location>
        <begin position="642"/>
        <end position="665"/>
    </location>
</feature>
<dbReference type="PANTHER" id="PTHR15422:SF24">
    <property type="entry name" value="DOMON RELATED DOMAIN-CONTAINING PROTEIN"/>
    <property type="match status" value="1"/>
</dbReference>
<evidence type="ECO:0000256" key="5">
    <source>
        <dbReference type="ARBA" id="ARBA00022692"/>
    </source>
</evidence>
<dbReference type="GO" id="GO:0020037">
    <property type="term" value="F:heme binding"/>
    <property type="evidence" value="ECO:0007669"/>
    <property type="project" value="TreeGrafter"/>
</dbReference>
<gene>
    <name evidence="14" type="ORF">DHEL01_v208389</name>
</gene>
<feature type="region of interest" description="Disordered" evidence="11">
    <location>
        <begin position="481"/>
        <end position="892"/>
    </location>
</feature>
<reference evidence="14" key="1">
    <citation type="submission" date="2017-09" db="EMBL/GenBank/DDBJ databases">
        <title>Polyketide synthases of a Diaporthe helianthi virulent isolate.</title>
        <authorList>
            <person name="Baroncelli R."/>
        </authorList>
    </citation>
    <scope>NUCLEOTIDE SEQUENCE [LARGE SCALE GENOMIC DNA]</scope>
    <source>
        <strain evidence="14">7/96</strain>
    </source>
</reference>
<comment type="caution">
    <text evidence="14">The sequence shown here is derived from an EMBL/GenBank/DDBJ whole genome shotgun (WGS) entry which is preliminary data.</text>
</comment>
<protein>
    <recommendedName>
        <fullName evidence="13">Cytochrome b561 domain-containing protein</fullName>
    </recommendedName>
</protein>
<feature type="compositionally biased region" description="Low complexity" evidence="11">
    <location>
        <begin position="810"/>
        <end position="821"/>
    </location>
</feature>
<dbReference type="OrthoDB" id="19261at2759"/>
<feature type="compositionally biased region" description="Polar residues" evidence="11">
    <location>
        <begin position="613"/>
        <end position="623"/>
    </location>
</feature>
<feature type="transmembrane region" description="Helical" evidence="12">
    <location>
        <begin position="136"/>
        <end position="155"/>
    </location>
</feature>
<feature type="transmembrane region" description="Helical" evidence="12">
    <location>
        <begin position="193"/>
        <end position="214"/>
    </location>
</feature>
<dbReference type="STRING" id="158607.A0A2P5HSL9"/>
<feature type="compositionally biased region" description="Low complexity" evidence="11">
    <location>
        <begin position="838"/>
        <end position="867"/>
    </location>
</feature>
<evidence type="ECO:0000256" key="6">
    <source>
        <dbReference type="ARBA" id="ARBA00022723"/>
    </source>
</evidence>
<evidence type="ECO:0000256" key="7">
    <source>
        <dbReference type="ARBA" id="ARBA00022982"/>
    </source>
</evidence>
<keyword evidence="5 12" id="KW-0812">Transmembrane</keyword>
<comment type="subcellular location">
    <subcellularLocation>
        <location evidence="2">Membrane</location>
        <topology evidence="2">Multi-pass membrane protein</topology>
    </subcellularLocation>
</comment>
<dbReference type="AlphaFoldDB" id="A0A2P5HSL9"/>
<evidence type="ECO:0000256" key="1">
    <source>
        <dbReference type="ARBA" id="ARBA00001970"/>
    </source>
</evidence>
<feature type="compositionally biased region" description="Low complexity" evidence="11">
    <location>
        <begin position="442"/>
        <end position="453"/>
    </location>
</feature>
<feature type="compositionally biased region" description="Low complexity" evidence="11">
    <location>
        <begin position="666"/>
        <end position="682"/>
    </location>
</feature>
<feature type="compositionally biased region" description="Basic and acidic residues" evidence="11">
    <location>
        <begin position="298"/>
        <end position="321"/>
    </location>
</feature>
<proteinExistence type="predicted"/>
<dbReference type="GO" id="GO:0046872">
    <property type="term" value="F:metal ion binding"/>
    <property type="evidence" value="ECO:0007669"/>
    <property type="project" value="UniProtKB-KW"/>
</dbReference>
<keyword evidence="10 12" id="KW-0472">Membrane</keyword>
<feature type="compositionally biased region" description="Basic and acidic residues" evidence="11">
    <location>
        <begin position="683"/>
        <end position="699"/>
    </location>
</feature>
<dbReference type="Proteomes" id="UP000094444">
    <property type="component" value="Unassembled WGS sequence"/>
</dbReference>
<evidence type="ECO:0000313" key="14">
    <source>
        <dbReference type="EMBL" id="POS73215.1"/>
    </source>
</evidence>
<dbReference type="EMBL" id="MAVT02000840">
    <property type="protein sequence ID" value="POS73215.1"/>
    <property type="molecule type" value="Genomic_DNA"/>
</dbReference>
<dbReference type="Gene3D" id="1.20.120.1770">
    <property type="match status" value="1"/>
</dbReference>
<keyword evidence="9" id="KW-0408">Iron</keyword>
<evidence type="ECO:0000259" key="13">
    <source>
        <dbReference type="PROSITE" id="PS50939"/>
    </source>
</evidence>
<feature type="compositionally biased region" description="Basic residues" evidence="11">
    <location>
        <begin position="269"/>
        <end position="286"/>
    </location>
</feature>
<keyword evidence="4" id="KW-0349">Heme</keyword>
<feature type="compositionally biased region" description="Basic and acidic residues" evidence="11">
    <location>
        <begin position="707"/>
        <end position="723"/>
    </location>
</feature>
<sequence length="892" mass="97185">MAPLNDMSAPGTASYSSDTMEVGDGTWDFTKNDFLLPNLVGLNFETMQYNGMGNRFSTLAQYHTLIQAHGIIGVIVFLFIVPIAVLYARFYTKRPGYAIRYHAYLQVLAVLLTTAVFVLGYFSVGPERSLTNPHHGIGVAIYTLILLQIVGGRLIKNIRGRSLRVMLHQWFGRTVALLGIAQVPLGLTLYGSPMYTFILFAVWMAFLLLLYFILEYRAYDRPDYVVRDGRSEIVRSERKSSGSRWLGPLAAGGATWALLRGRTKERSRSRNRSRSRASRLGSRSRSRAPEVIPSRRASFIEDEKYTDRYSERPRKSTDEHGGGFMDKFLGVGAGLGAGALIGRMMGKRKRGVDDDEYSAVATDTPGRRRPSSRRHGGTVYSDESEEYHRHGHRSPLLPGPGGPSAMAAAVSAAEARPGARRSSRPITPPPSHRRGDPRIESVLDSDYSSYVSPSRRDRVGSHSGRGAAEKGLLAGLGLGWFAKKMKDRREQKEEERMRIEEEERREGRHSPRYTGDGYSNSPRRESRRASIRPAGPPRRMTSPSRLTEESSLIEPRPLSGYESHPPLEPLPTGGYRPPPTAAGPAPPPVGQYSNMVSAPAPGAVPVPVPMDTGGNSRPHSHQSIVDMPTTPPDPYGVLHTAKSSETESYLSRRERRSDSRRRAGDDAAAAAAASAAHLAAEQEAQRRVESDRETSKDRTPPVSVKVKVHDDKDRNVTLRRLTEQEAQAARRARRQRTESLSSLSGSEAPGGSSRTRYRRDTTRRRAVEEAAEHRAESSLSSLPQPAPAFAGGKKPKDSAYYSGQPLAQVGPAGTTPAAGATVSSLGSIQSPASHGTWSGMSPVGGPSAAGGPAAAVGPSEASATASAADRRRRRRLERQAARPEASGTVDFT</sequence>
<feature type="region of interest" description="Disordered" evidence="11">
    <location>
        <begin position="348"/>
        <end position="466"/>
    </location>
</feature>
<evidence type="ECO:0000256" key="9">
    <source>
        <dbReference type="ARBA" id="ARBA00023004"/>
    </source>
</evidence>
<evidence type="ECO:0000256" key="11">
    <source>
        <dbReference type="SAM" id="MobiDB-lite"/>
    </source>
</evidence>
<dbReference type="GO" id="GO:0140575">
    <property type="term" value="F:transmembrane monodehydroascorbate reductase activity"/>
    <property type="evidence" value="ECO:0007669"/>
    <property type="project" value="InterPro"/>
</dbReference>
<dbReference type="InParanoid" id="A0A2P5HSL9"/>
<dbReference type="PROSITE" id="PS50939">
    <property type="entry name" value="CYTOCHROME_B561"/>
    <property type="match status" value="1"/>
</dbReference>
<evidence type="ECO:0000256" key="12">
    <source>
        <dbReference type="SAM" id="Phobius"/>
    </source>
</evidence>
<dbReference type="SMART" id="SM00665">
    <property type="entry name" value="B561"/>
    <property type="match status" value="1"/>
</dbReference>
<dbReference type="GO" id="GO:0016020">
    <property type="term" value="C:membrane"/>
    <property type="evidence" value="ECO:0007669"/>
    <property type="project" value="UniProtKB-SubCell"/>
</dbReference>
<evidence type="ECO:0000256" key="2">
    <source>
        <dbReference type="ARBA" id="ARBA00004141"/>
    </source>
</evidence>
<keyword evidence="8 12" id="KW-1133">Transmembrane helix</keyword>
<keyword evidence="3" id="KW-0813">Transport</keyword>
<keyword evidence="7" id="KW-0249">Electron transport</keyword>
<feature type="transmembrane region" description="Helical" evidence="12">
    <location>
        <begin position="167"/>
        <end position="187"/>
    </location>
</feature>
<keyword evidence="15" id="KW-1185">Reference proteome</keyword>
<organism evidence="14 15">
    <name type="scientific">Diaporthe helianthi</name>
    <dbReference type="NCBI Taxonomy" id="158607"/>
    <lineage>
        <taxon>Eukaryota</taxon>
        <taxon>Fungi</taxon>
        <taxon>Dikarya</taxon>
        <taxon>Ascomycota</taxon>
        <taxon>Pezizomycotina</taxon>
        <taxon>Sordariomycetes</taxon>
        <taxon>Sordariomycetidae</taxon>
        <taxon>Diaporthales</taxon>
        <taxon>Diaporthaceae</taxon>
        <taxon>Diaporthe</taxon>
    </lineage>
</organism>
<name>A0A2P5HSL9_DIAHE</name>
<evidence type="ECO:0000256" key="3">
    <source>
        <dbReference type="ARBA" id="ARBA00022448"/>
    </source>
</evidence>
<accession>A0A2P5HSL9</accession>
<keyword evidence="6" id="KW-0479">Metal-binding</keyword>
<evidence type="ECO:0000256" key="8">
    <source>
        <dbReference type="ARBA" id="ARBA00022989"/>
    </source>
</evidence>
<feature type="transmembrane region" description="Helical" evidence="12">
    <location>
        <begin position="66"/>
        <end position="91"/>
    </location>
</feature>
<feature type="domain" description="Cytochrome b561" evidence="13">
    <location>
        <begin position="36"/>
        <end position="220"/>
    </location>
</feature>
<feature type="compositionally biased region" description="Basic residues" evidence="11">
    <location>
        <begin position="367"/>
        <end position="376"/>
    </location>
</feature>
<feature type="transmembrane region" description="Helical" evidence="12">
    <location>
        <begin position="103"/>
        <end position="124"/>
    </location>
</feature>
<feature type="compositionally biased region" description="Basic and acidic residues" evidence="11">
    <location>
        <begin position="758"/>
        <end position="776"/>
    </location>
</feature>
<dbReference type="PANTHER" id="PTHR15422">
    <property type="entry name" value="OS05G0565100 PROTEIN"/>
    <property type="match status" value="1"/>
</dbReference>
<comment type="cofactor">
    <cofactor evidence="1">
        <name>heme b</name>
        <dbReference type="ChEBI" id="CHEBI:60344"/>
    </cofactor>
</comment>
<evidence type="ECO:0000256" key="10">
    <source>
        <dbReference type="ARBA" id="ARBA00023136"/>
    </source>
</evidence>
<dbReference type="InterPro" id="IPR045150">
    <property type="entry name" value="CYB561D1/2"/>
</dbReference>
<dbReference type="CDD" id="cd08760">
    <property type="entry name" value="Cyt_b561_FRRS1_like"/>
    <property type="match status" value="1"/>
</dbReference>
<dbReference type="InterPro" id="IPR006593">
    <property type="entry name" value="Cyt_b561/ferric_Rdtase_TM"/>
</dbReference>
<feature type="compositionally biased region" description="Polar residues" evidence="11">
    <location>
        <begin position="822"/>
        <end position="836"/>
    </location>
</feature>
<feature type="compositionally biased region" description="Basic and acidic residues" evidence="11">
    <location>
        <begin position="487"/>
        <end position="509"/>
    </location>
</feature>
<evidence type="ECO:0000313" key="15">
    <source>
        <dbReference type="Proteomes" id="UP000094444"/>
    </source>
</evidence>